<name>A0A5B8VT84_9SPHI</name>
<accession>A0A5B8VT84</accession>
<gene>
    <name evidence="2" type="ORF">FSB76_02485</name>
</gene>
<keyword evidence="3" id="KW-1185">Reference proteome</keyword>
<evidence type="ECO:0000313" key="3">
    <source>
        <dbReference type="Proteomes" id="UP000321362"/>
    </source>
</evidence>
<evidence type="ECO:0000259" key="1">
    <source>
        <dbReference type="Pfam" id="PF13548"/>
    </source>
</evidence>
<dbReference type="KEGG" id="mgk:FSB76_02485"/>
<feature type="domain" description="DUF4126" evidence="1">
    <location>
        <begin position="23"/>
        <end position="163"/>
    </location>
</feature>
<dbReference type="EMBL" id="CP042437">
    <property type="protein sequence ID" value="QEC74864.1"/>
    <property type="molecule type" value="Genomic_DNA"/>
</dbReference>
<dbReference type="Pfam" id="PF13548">
    <property type="entry name" value="DUF4126"/>
    <property type="match status" value="1"/>
</dbReference>
<protein>
    <submittedName>
        <fullName evidence="2">DUF4126 family protein</fullName>
    </submittedName>
</protein>
<evidence type="ECO:0000313" key="2">
    <source>
        <dbReference type="EMBL" id="QEC74864.1"/>
    </source>
</evidence>
<reference evidence="2 3" key="1">
    <citation type="journal article" date="2013" name="J. Microbiol.">
        <title>Mucilaginibacter ginsenosidivorax sp. nov., with ginsenoside converting activity isolated from sediment.</title>
        <authorList>
            <person name="Kim J.K."/>
            <person name="Choi T.E."/>
            <person name="Liu Q.M."/>
            <person name="Park H.Y."/>
            <person name="Yi T.H."/>
            <person name="Yoon M.H."/>
            <person name="Kim S.C."/>
            <person name="Im W.T."/>
        </authorList>
    </citation>
    <scope>NUCLEOTIDE SEQUENCE [LARGE SCALE GENOMIC DNA]</scope>
    <source>
        <strain evidence="2 3">KHI28</strain>
    </source>
</reference>
<dbReference type="AlphaFoldDB" id="A0A5B8VT84"/>
<organism evidence="2 3">
    <name type="scientific">Mucilaginibacter ginsenosidivorax</name>
    <dbReference type="NCBI Taxonomy" id="862126"/>
    <lineage>
        <taxon>Bacteria</taxon>
        <taxon>Pseudomonadati</taxon>
        <taxon>Bacteroidota</taxon>
        <taxon>Sphingobacteriia</taxon>
        <taxon>Sphingobacteriales</taxon>
        <taxon>Sphingobacteriaceae</taxon>
        <taxon>Mucilaginibacter</taxon>
    </lineage>
</organism>
<dbReference type="InterPro" id="IPR025196">
    <property type="entry name" value="DUF4126"/>
</dbReference>
<sequence>MHGYYHIISINMELKISHPFWQVMGLGALAGMRSTSAPVIASHILSHHQTKRLDHSPLKFMQSRNVALALKILAVGEIIGDKLPSAKDRVKPVSVVFRMMSGALAGASVYKATGGNPATGALIGGAAAFASTFGSFWLRKDAVKASNVTDPFVGAIEDALVIGSGIEFSNAA</sequence>
<dbReference type="Proteomes" id="UP000321362">
    <property type="component" value="Chromosome"/>
</dbReference>
<proteinExistence type="predicted"/>